<evidence type="ECO:0000313" key="2">
    <source>
        <dbReference type="EMBL" id="CAK0825575.1"/>
    </source>
</evidence>
<comment type="caution">
    <text evidence="2">The sequence shown here is derived from an EMBL/GenBank/DDBJ whole genome shotgun (WGS) entry which is preliminary data.</text>
</comment>
<evidence type="ECO:0000313" key="3">
    <source>
        <dbReference type="Proteomes" id="UP001189429"/>
    </source>
</evidence>
<name>A0ABN9S1H4_9DINO</name>
<evidence type="ECO:0000256" key="1">
    <source>
        <dbReference type="SAM" id="MobiDB-lite"/>
    </source>
</evidence>
<sequence length="131" mass="14246">MEKGGKTKAESNTASTPKDKGLKVDEGKEAVEVVKTTVNEVKESNKDLRKDIEEIRVSIKSTTGSPSSSAWQRPGQQDLAESEQRAKQVIAVGFEERMAASKIATELEDMVTRLTGKATQTFMNVMVKAAS</sequence>
<gene>
    <name evidence="2" type="ORF">PCOR1329_LOCUS25672</name>
</gene>
<reference evidence="2" key="1">
    <citation type="submission" date="2023-10" db="EMBL/GenBank/DDBJ databases">
        <authorList>
            <person name="Chen Y."/>
            <person name="Shah S."/>
            <person name="Dougan E. K."/>
            <person name="Thang M."/>
            <person name="Chan C."/>
        </authorList>
    </citation>
    <scope>NUCLEOTIDE SEQUENCE [LARGE SCALE GENOMIC DNA]</scope>
</reference>
<proteinExistence type="predicted"/>
<keyword evidence="3" id="KW-1185">Reference proteome</keyword>
<feature type="compositionally biased region" description="Low complexity" evidence="1">
    <location>
        <begin position="59"/>
        <end position="69"/>
    </location>
</feature>
<protein>
    <recommendedName>
        <fullName evidence="4">Nascent polypeptide-associated complex subunit alpha-like UBA domain-containing protein</fullName>
    </recommendedName>
</protein>
<evidence type="ECO:0008006" key="4">
    <source>
        <dbReference type="Google" id="ProtNLM"/>
    </source>
</evidence>
<dbReference type="Proteomes" id="UP001189429">
    <property type="component" value="Unassembled WGS sequence"/>
</dbReference>
<organism evidence="2 3">
    <name type="scientific">Prorocentrum cordatum</name>
    <dbReference type="NCBI Taxonomy" id="2364126"/>
    <lineage>
        <taxon>Eukaryota</taxon>
        <taxon>Sar</taxon>
        <taxon>Alveolata</taxon>
        <taxon>Dinophyceae</taxon>
        <taxon>Prorocentrales</taxon>
        <taxon>Prorocentraceae</taxon>
        <taxon>Prorocentrum</taxon>
    </lineage>
</organism>
<accession>A0ABN9S1H4</accession>
<dbReference type="EMBL" id="CAUYUJ010009002">
    <property type="protein sequence ID" value="CAK0825575.1"/>
    <property type="molecule type" value="Genomic_DNA"/>
</dbReference>
<feature type="region of interest" description="Disordered" evidence="1">
    <location>
        <begin position="59"/>
        <end position="81"/>
    </location>
</feature>
<feature type="region of interest" description="Disordered" evidence="1">
    <location>
        <begin position="1"/>
        <end position="25"/>
    </location>
</feature>